<dbReference type="PROSITE" id="PS51257">
    <property type="entry name" value="PROKAR_LIPOPROTEIN"/>
    <property type="match status" value="1"/>
</dbReference>
<dbReference type="Proteomes" id="UP000199155">
    <property type="component" value="Unassembled WGS sequence"/>
</dbReference>
<dbReference type="InterPro" id="IPR044058">
    <property type="entry name" value="Lipoprotein_23"/>
</dbReference>
<reference evidence="3 4" key="1">
    <citation type="submission" date="2016-10" db="EMBL/GenBank/DDBJ databases">
        <authorList>
            <person name="de Groot N.N."/>
        </authorList>
    </citation>
    <scope>NUCLEOTIDE SEQUENCE [LARGE SCALE GENOMIC DNA]</scope>
    <source>
        <strain evidence="3 4">CGMCC 4.5727</strain>
    </source>
</reference>
<feature type="region of interest" description="Disordered" evidence="1">
    <location>
        <begin position="23"/>
        <end position="75"/>
    </location>
</feature>
<evidence type="ECO:0000313" key="4">
    <source>
        <dbReference type="Proteomes" id="UP000199155"/>
    </source>
</evidence>
<evidence type="ECO:0000313" key="3">
    <source>
        <dbReference type="EMBL" id="SDL05388.1"/>
    </source>
</evidence>
<evidence type="ECO:0000256" key="1">
    <source>
        <dbReference type="SAM" id="MobiDB-lite"/>
    </source>
</evidence>
<gene>
    <name evidence="3" type="ORF">SAMN05421806_11776</name>
</gene>
<dbReference type="OrthoDB" id="3695526at2"/>
<name>A0A1G9GXH4_9ACTN</name>
<evidence type="ECO:0008006" key="5">
    <source>
        <dbReference type="Google" id="ProtNLM"/>
    </source>
</evidence>
<evidence type="ECO:0000256" key="2">
    <source>
        <dbReference type="SAM" id="SignalP"/>
    </source>
</evidence>
<keyword evidence="2" id="KW-0732">Signal</keyword>
<organism evidence="3 4">
    <name type="scientific">Streptomyces indicus</name>
    <dbReference type="NCBI Taxonomy" id="417292"/>
    <lineage>
        <taxon>Bacteria</taxon>
        <taxon>Bacillati</taxon>
        <taxon>Actinomycetota</taxon>
        <taxon>Actinomycetes</taxon>
        <taxon>Kitasatosporales</taxon>
        <taxon>Streptomycetaceae</taxon>
        <taxon>Streptomyces</taxon>
    </lineage>
</organism>
<dbReference type="RefSeq" id="WP_093616019.1">
    <property type="nucleotide sequence ID" value="NZ_FNFF01000017.1"/>
</dbReference>
<feature type="chain" id="PRO_5038390923" description="Lipoprotein" evidence="2">
    <location>
        <begin position="21"/>
        <end position="233"/>
    </location>
</feature>
<feature type="compositionally biased region" description="Low complexity" evidence="1">
    <location>
        <begin position="23"/>
        <end position="56"/>
    </location>
</feature>
<dbReference type="AlphaFoldDB" id="A0A1G9GXH4"/>
<accession>A0A1G9GXH4</accession>
<feature type="signal peptide" evidence="2">
    <location>
        <begin position="1"/>
        <end position="20"/>
    </location>
</feature>
<keyword evidence="4" id="KW-1185">Reference proteome</keyword>
<dbReference type="EMBL" id="FNFF01000017">
    <property type="protein sequence ID" value="SDL05388.1"/>
    <property type="molecule type" value="Genomic_DNA"/>
</dbReference>
<dbReference type="Pfam" id="PF18966">
    <property type="entry name" value="Lipoprotein_23"/>
    <property type="match status" value="1"/>
</dbReference>
<proteinExistence type="predicted"/>
<protein>
    <recommendedName>
        <fullName evidence="5">Lipoprotein</fullName>
    </recommendedName>
</protein>
<sequence>MRSSVVRAVLAAALVGGLVAGCSSESSSGEGAESSSGEGAKSPSASAKPTSAAPTEGAGGAKGEAAEQAGTVGDASSPCKLPVTFGTAAKWQPEAIDIARDDEFADLAVQGPVIARCEIDAKPAGSIGFLRVYVEDPAGKDSEPLDILRAYVAADEEPADAMYRAFTSGGVKGHQVEYETTSKLLEETRTVRAFAVPTPDGVVVVSLGGLDAEEHASMIPAYELAKQSVRVND</sequence>